<accession>A0ABD1DA13</accession>
<protein>
    <submittedName>
        <fullName evidence="1">Uncharacterized protein</fullName>
    </submittedName>
</protein>
<comment type="caution">
    <text evidence="1">The sequence shown here is derived from an EMBL/GenBank/DDBJ whole genome shotgun (WGS) entry which is preliminary data.</text>
</comment>
<evidence type="ECO:0000313" key="2">
    <source>
        <dbReference type="Proteomes" id="UP001562425"/>
    </source>
</evidence>
<evidence type="ECO:0000313" key="1">
    <source>
        <dbReference type="EMBL" id="KAL1396505.1"/>
    </source>
</evidence>
<gene>
    <name evidence="1" type="ORF">pipiens_010486</name>
</gene>
<proteinExistence type="predicted"/>
<reference evidence="1 2" key="1">
    <citation type="submission" date="2024-05" db="EMBL/GenBank/DDBJ databases">
        <title>Culex pipiens pipiens assembly and annotation.</title>
        <authorList>
            <person name="Alout H."/>
            <person name="Durand T."/>
        </authorList>
    </citation>
    <scope>NUCLEOTIDE SEQUENCE [LARGE SCALE GENOMIC DNA]</scope>
    <source>
        <strain evidence="1">HA-2024</strain>
        <tissue evidence="1">Whole body</tissue>
    </source>
</reference>
<dbReference type="AlphaFoldDB" id="A0ABD1DA13"/>
<dbReference type="Proteomes" id="UP001562425">
    <property type="component" value="Unassembled WGS sequence"/>
</dbReference>
<dbReference type="EMBL" id="JBEHCU010006684">
    <property type="protein sequence ID" value="KAL1396505.1"/>
    <property type="molecule type" value="Genomic_DNA"/>
</dbReference>
<keyword evidence="2" id="KW-1185">Reference proteome</keyword>
<name>A0ABD1DA13_CULPP</name>
<organism evidence="1 2">
    <name type="scientific">Culex pipiens pipiens</name>
    <name type="common">Northern house mosquito</name>
    <dbReference type="NCBI Taxonomy" id="38569"/>
    <lineage>
        <taxon>Eukaryota</taxon>
        <taxon>Metazoa</taxon>
        <taxon>Ecdysozoa</taxon>
        <taxon>Arthropoda</taxon>
        <taxon>Hexapoda</taxon>
        <taxon>Insecta</taxon>
        <taxon>Pterygota</taxon>
        <taxon>Neoptera</taxon>
        <taxon>Endopterygota</taxon>
        <taxon>Diptera</taxon>
        <taxon>Nematocera</taxon>
        <taxon>Culicoidea</taxon>
        <taxon>Culicidae</taxon>
        <taxon>Culicinae</taxon>
        <taxon>Culicini</taxon>
        <taxon>Culex</taxon>
        <taxon>Culex</taxon>
    </lineage>
</organism>
<sequence length="98" mass="10879">MNSTHHELAAPRQLDRVSFGSSCRSPPVAGLLRSCAEADRACCVPKALIRFLWGVADRSRLRKTCEAEHRSDREVSPWVMWPEVVTIGSSSTPKLGEM</sequence>